<evidence type="ECO:0000256" key="6">
    <source>
        <dbReference type="ARBA" id="ARBA00022840"/>
    </source>
</evidence>
<dbReference type="NCBIfam" id="TIGR01007">
    <property type="entry name" value="eps_fam"/>
    <property type="match status" value="1"/>
</dbReference>
<dbReference type="GO" id="GO:0004715">
    <property type="term" value="F:non-membrane spanning protein tyrosine kinase activity"/>
    <property type="evidence" value="ECO:0007669"/>
    <property type="project" value="UniProtKB-EC"/>
</dbReference>
<dbReference type="InterPro" id="IPR005702">
    <property type="entry name" value="Wzc-like_C"/>
</dbReference>
<evidence type="ECO:0000259" key="11">
    <source>
        <dbReference type="Pfam" id="PF13614"/>
    </source>
</evidence>
<comment type="caution">
    <text evidence="13">The sequence shown here is derived from an EMBL/GenBank/DDBJ whole genome shotgun (WGS) entry which is preliminary data.</text>
</comment>
<keyword evidence="10" id="KW-1133">Transmembrane helix</keyword>
<accession>A0A7C0VB03</accession>
<dbReference type="EC" id="2.7.10.2" evidence="2"/>
<evidence type="ECO:0000256" key="4">
    <source>
        <dbReference type="ARBA" id="ARBA00022741"/>
    </source>
</evidence>
<keyword evidence="5" id="KW-0418">Kinase</keyword>
<feature type="domain" description="AAA" evidence="11">
    <location>
        <begin position="296"/>
        <end position="404"/>
    </location>
</feature>
<evidence type="ECO:0000259" key="12">
    <source>
        <dbReference type="Pfam" id="PF13807"/>
    </source>
</evidence>
<evidence type="ECO:0000256" key="3">
    <source>
        <dbReference type="ARBA" id="ARBA00022679"/>
    </source>
</evidence>
<protein>
    <recommendedName>
        <fullName evidence="2">non-specific protein-tyrosine kinase</fullName>
        <ecNumber evidence="2">2.7.10.2</ecNumber>
    </recommendedName>
</protein>
<feature type="non-terminal residue" evidence="13">
    <location>
        <position position="1"/>
    </location>
</feature>
<sequence length="477" mass="54389">LKTKLDNIKENLSSQIVEVTGRYINDLRDKLVSLERDLTLYEIEGLPQNHPKIVEIKKDIEDLKKKLKDEISNFTADTLGLSDPISITGNLIDRIMETEIDLLVLKTRKEVLESMREKYLKKIKALPEKETRLAELQREYDMASDIYKLLTEKYEEFKIEEARKVGNVRVIEYAETPSFPVKPKKKLSFALAFIGGIILGIIGITLVELIDTTVKDEADIEEITDIPVIGIIPHLENHKKGNGVLSITEKLIVHYKPQSSISEAYKTLRANLDFIGTPDKGEGHTYLITSAIPQEGKSTISANLAISTAQTDNKTLIIDTDLRYPMIHRIFEMEHTEGLSEYLIGKLSIEKVIRDCDIKNLWILPSGTVPPNPAELLAKDKFKKLINTLMKRFDYIFIDSPPVIFSDTRYLVSHIKNVLLVTRAGLAKKEIVIKALNTLENIGSPPEGIVLNDVEYRGTHYHYYYPYYGYSKREEKQ</sequence>
<dbReference type="Gene3D" id="3.40.50.300">
    <property type="entry name" value="P-loop containing nucleotide triphosphate hydrolases"/>
    <property type="match status" value="1"/>
</dbReference>
<dbReference type="InterPro" id="IPR032807">
    <property type="entry name" value="GNVR"/>
</dbReference>
<evidence type="ECO:0000256" key="1">
    <source>
        <dbReference type="ARBA" id="ARBA00007316"/>
    </source>
</evidence>
<keyword evidence="4" id="KW-0547">Nucleotide-binding</keyword>
<feature type="transmembrane region" description="Helical" evidence="10">
    <location>
        <begin position="187"/>
        <end position="207"/>
    </location>
</feature>
<evidence type="ECO:0000256" key="10">
    <source>
        <dbReference type="SAM" id="Phobius"/>
    </source>
</evidence>
<dbReference type="PANTHER" id="PTHR32309">
    <property type="entry name" value="TYROSINE-PROTEIN KINASE"/>
    <property type="match status" value="1"/>
</dbReference>
<dbReference type="Proteomes" id="UP000885847">
    <property type="component" value="Unassembled WGS sequence"/>
</dbReference>
<reference evidence="13" key="1">
    <citation type="journal article" date="2020" name="mSystems">
        <title>Genome- and Community-Level Interaction Insights into Carbon Utilization and Element Cycling Functions of Hydrothermarchaeota in Hydrothermal Sediment.</title>
        <authorList>
            <person name="Zhou Z."/>
            <person name="Liu Y."/>
            <person name="Xu W."/>
            <person name="Pan J."/>
            <person name="Luo Z.H."/>
            <person name="Li M."/>
        </authorList>
    </citation>
    <scope>NUCLEOTIDE SEQUENCE [LARGE SCALE GENOMIC DNA]</scope>
    <source>
        <strain evidence="13">HyVt-102</strain>
    </source>
</reference>
<evidence type="ECO:0000256" key="2">
    <source>
        <dbReference type="ARBA" id="ARBA00011903"/>
    </source>
</evidence>
<evidence type="ECO:0000256" key="5">
    <source>
        <dbReference type="ARBA" id="ARBA00022777"/>
    </source>
</evidence>
<proteinExistence type="inferred from homology"/>
<dbReference type="EMBL" id="DQWE01000079">
    <property type="protein sequence ID" value="HDI82509.1"/>
    <property type="molecule type" value="Genomic_DNA"/>
</dbReference>
<comment type="catalytic activity">
    <reaction evidence="8">
        <text>L-tyrosyl-[protein] + ATP = O-phospho-L-tyrosyl-[protein] + ADP + H(+)</text>
        <dbReference type="Rhea" id="RHEA:10596"/>
        <dbReference type="Rhea" id="RHEA-COMP:10136"/>
        <dbReference type="Rhea" id="RHEA-COMP:20101"/>
        <dbReference type="ChEBI" id="CHEBI:15378"/>
        <dbReference type="ChEBI" id="CHEBI:30616"/>
        <dbReference type="ChEBI" id="CHEBI:46858"/>
        <dbReference type="ChEBI" id="CHEBI:61978"/>
        <dbReference type="ChEBI" id="CHEBI:456216"/>
        <dbReference type="EC" id="2.7.10.2"/>
    </reaction>
</comment>
<keyword evidence="3 13" id="KW-0808">Transferase</keyword>
<gene>
    <name evidence="13" type="ORF">ENF18_01800</name>
</gene>
<dbReference type="Pfam" id="PF13807">
    <property type="entry name" value="GNVR"/>
    <property type="match status" value="1"/>
</dbReference>
<dbReference type="CDD" id="cd05387">
    <property type="entry name" value="BY-kinase"/>
    <property type="match status" value="1"/>
</dbReference>
<dbReference type="InterPro" id="IPR025669">
    <property type="entry name" value="AAA_dom"/>
</dbReference>
<dbReference type="PANTHER" id="PTHR32309:SF13">
    <property type="entry name" value="FERRIC ENTEROBACTIN TRANSPORT PROTEIN FEPE"/>
    <property type="match status" value="1"/>
</dbReference>
<name>A0A7C0VB03_UNCW3</name>
<keyword evidence="10" id="KW-0472">Membrane</keyword>
<evidence type="ECO:0000256" key="7">
    <source>
        <dbReference type="ARBA" id="ARBA00023137"/>
    </source>
</evidence>
<dbReference type="SUPFAM" id="SSF52540">
    <property type="entry name" value="P-loop containing nucleoside triphosphate hydrolases"/>
    <property type="match status" value="1"/>
</dbReference>
<dbReference type="Pfam" id="PF13614">
    <property type="entry name" value="AAA_31"/>
    <property type="match status" value="1"/>
</dbReference>
<dbReference type="GO" id="GO:0005886">
    <property type="term" value="C:plasma membrane"/>
    <property type="evidence" value="ECO:0007669"/>
    <property type="project" value="TreeGrafter"/>
</dbReference>
<evidence type="ECO:0000256" key="8">
    <source>
        <dbReference type="ARBA" id="ARBA00051245"/>
    </source>
</evidence>
<keyword evidence="9" id="KW-0175">Coiled coil</keyword>
<feature type="coiled-coil region" evidence="9">
    <location>
        <begin position="24"/>
        <end position="77"/>
    </location>
</feature>
<dbReference type="GO" id="GO:0042802">
    <property type="term" value="F:identical protein binding"/>
    <property type="evidence" value="ECO:0007669"/>
    <property type="project" value="UniProtKB-ARBA"/>
</dbReference>
<comment type="similarity">
    <text evidence="1">Belongs to the CpsD/CapB family.</text>
</comment>
<keyword evidence="6" id="KW-0067">ATP-binding</keyword>
<keyword evidence="10" id="KW-0812">Transmembrane</keyword>
<evidence type="ECO:0000313" key="13">
    <source>
        <dbReference type="EMBL" id="HDI82509.1"/>
    </source>
</evidence>
<dbReference type="InterPro" id="IPR027417">
    <property type="entry name" value="P-loop_NTPase"/>
</dbReference>
<dbReference type="AlphaFoldDB" id="A0A7C0VB03"/>
<evidence type="ECO:0000256" key="9">
    <source>
        <dbReference type="SAM" id="Coils"/>
    </source>
</evidence>
<feature type="domain" description="Tyrosine-protein kinase G-rich" evidence="12">
    <location>
        <begin position="133"/>
        <end position="203"/>
    </location>
</feature>
<dbReference type="FunFam" id="3.40.50.300:FF:000527">
    <property type="entry name" value="Tyrosine-protein kinase etk"/>
    <property type="match status" value="1"/>
</dbReference>
<dbReference type="InterPro" id="IPR050445">
    <property type="entry name" value="Bact_polysacc_biosynth/exp"/>
</dbReference>
<feature type="coiled-coil region" evidence="9">
    <location>
        <begin position="126"/>
        <end position="153"/>
    </location>
</feature>
<organism evidence="13">
    <name type="scientific">candidate division WOR-3 bacterium</name>
    <dbReference type="NCBI Taxonomy" id="2052148"/>
    <lineage>
        <taxon>Bacteria</taxon>
        <taxon>Bacteria division WOR-3</taxon>
    </lineage>
</organism>
<keyword evidence="7" id="KW-0829">Tyrosine-protein kinase</keyword>
<dbReference type="GO" id="GO:0005524">
    <property type="term" value="F:ATP binding"/>
    <property type="evidence" value="ECO:0007669"/>
    <property type="project" value="UniProtKB-KW"/>
</dbReference>